<comment type="caution">
    <text evidence="1">The sequence shown here is derived from an EMBL/GenBank/DDBJ whole genome shotgun (WGS) entry which is preliminary data.</text>
</comment>
<accession>A0A0G0S0S5</accession>
<gene>
    <name evidence="1" type="ORF">UT61_C0053G0016</name>
</gene>
<reference evidence="1 2" key="1">
    <citation type="journal article" date="2015" name="Nature">
        <title>rRNA introns, odd ribosomes, and small enigmatic genomes across a large radiation of phyla.</title>
        <authorList>
            <person name="Brown C.T."/>
            <person name="Hug L.A."/>
            <person name="Thomas B.C."/>
            <person name="Sharon I."/>
            <person name="Castelle C.J."/>
            <person name="Singh A."/>
            <person name="Wilkins M.J."/>
            <person name="Williams K.H."/>
            <person name="Banfield J.F."/>
        </authorList>
    </citation>
    <scope>NUCLEOTIDE SEQUENCE [LARGE SCALE GENOMIC DNA]</scope>
</reference>
<dbReference type="EMBL" id="LBXL01000053">
    <property type="protein sequence ID" value="KKR28280.1"/>
    <property type="molecule type" value="Genomic_DNA"/>
</dbReference>
<name>A0A0G0S0S5_9BACT</name>
<organism evidence="1 2">
    <name type="scientific">Candidatus Woesebacteria bacterium GW2011_GWA1_39_8</name>
    <dbReference type="NCBI Taxonomy" id="1618552"/>
    <lineage>
        <taxon>Bacteria</taxon>
        <taxon>Candidatus Woeseibacteriota</taxon>
    </lineage>
</organism>
<proteinExistence type="predicted"/>
<evidence type="ECO:0000313" key="1">
    <source>
        <dbReference type="EMBL" id="KKR28280.1"/>
    </source>
</evidence>
<sequence length="93" mass="9970">MQVENIKFRFLGLTGRLAPGALLAGMGLVLEAPKGKSEGDAKKKSTRDEARGLFLDAGTDPIDLFDASTPSGVQYVGKEKYDDIVLIEVEGDQ</sequence>
<protein>
    <submittedName>
        <fullName evidence="1">Uncharacterized protein</fullName>
    </submittedName>
</protein>
<dbReference type="Proteomes" id="UP000034793">
    <property type="component" value="Unassembled WGS sequence"/>
</dbReference>
<evidence type="ECO:0000313" key="2">
    <source>
        <dbReference type="Proteomes" id="UP000034793"/>
    </source>
</evidence>
<dbReference type="AlphaFoldDB" id="A0A0G0S0S5"/>